<keyword evidence="6" id="KW-0808">Transferase</keyword>
<dbReference type="Proteomes" id="UP000829504">
    <property type="component" value="Chromosome"/>
</dbReference>
<dbReference type="InterPro" id="IPR000182">
    <property type="entry name" value="GNAT_dom"/>
</dbReference>
<evidence type="ECO:0000256" key="3">
    <source>
        <dbReference type="ARBA" id="ARBA00022840"/>
    </source>
</evidence>
<evidence type="ECO:0000313" key="6">
    <source>
        <dbReference type="EMBL" id="UNV87868.1"/>
    </source>
</evidence>
<keyword evidence="8" id="KW-1185">Reference proteome</keyword>
<dbReference type="InterPro" id="IPR036291">
    <property type="entry name" value="NAD(P)-bd_dom_sf"/>
</dbReference>
<proteinExistence type="predicted"/>
<dbReference type="InterPro" id="IPR016181">
    <property type="entry name" value="Acyl_CoA_acyltransferase"/>
</dbReference>
<dbReference type="CDD" id="cd04301">
    <property type="entry name" value="NAT_SF"/>
    <property type="match status" value="1"/>
</dbReference>
<dbReference type="Gene3D" id="3.40.50.261">
    <property type="entry name" value="Succinyl-CoA synthetase domains"/>
    <property type="match status" value="1"/>
</dbReference>
<dbReference type="PANTHER" id="PTHR43334">
    <property type="entry name" value="ACETATE--COA LIGASE [ADP-FORMING]"/>
    <property type="match status" value="1"/>
</dbReference>
<keyword evidence="2" id="KW-0547">Nucleotide-binding</keyword>
<feature type="domain" description="N-acetyltransferase" evidence="4">
    <location>
        <begin position="636"/>
        <end position="788"/>
    </location>
</feature>
<dbReference type="SUPFAM" id="SSF55729">
    <property type="entry name" value="Acyl-CoA N-acyltransferases (Nat)"/>
    <property type="match status" value="1"/>
</dbReference>
<dbReference type="Gene3D" id="3.40.630.30">
    <property type="match status" value="1"/>
</dbReference>
<dbReference type="EC" id="2.3.1.-" evidence="6"/>
<dbReference type="GO" id="GO:0016874">
    <property type="term" value="F:ligase activity"/>
    <property type="evidence" value="ECO:0007669"/>
    <property type="project" value="UniProtKB-KW"/>
</dbReference>
<dbReference type="Proteomes" id="UP000031390">
    <property type="component" value="Unassembled WGS sequence"/>
</dbReference>
<sequence>MSAQSMSGYFFMPNHIILVGASERPYSLGERILSNLLSAPFQGQITPVNLRHRTVAGLTSYTNLNKIPGSADLVIAVTPPDSYDALFKSCRKKQFGHIILIQDWESLSDDEWHTAEAAIKKHHGNELNISVCSPAGVQLPSQSLNISSQPDHPAGYTALLTGHASVSSKINLMLQKMGQGISRHISLNYPLSPTTSADWLNRFGHNRHTKVAVIEHNPAENQRNLFSAIRHFTRHTPLILHVTHRSDDTEKAVLRCLARHCNFLATFSSSELEAALHARLSDLPPLNSIDILSDTPAEWLETCAPQNLKLQFPTKQPHIRQGYIGSTPTPAHYHSIASQHLQNTHTEALLAIVAPTDSPDEKNLTRTLSMLAKHTAKPLLVSSRFSDDLLHFDRPEQALQAVSFRNIADQLQKEQLRIATPKKGRLKTPQARNINKALASKDLPLLAEALCLPTYQHTVHNAVQFRFQRHAVYGDILTVCHQGRTTAALPPFSTLDSEHIARFAQLDNTHTLNQLLYTLNTLSQRQQYIGEILLNLNGDQYSSDFVLQADERPSPKNKPTNIATLKLEQAAAKVQTAAEYLRSKNPAAAEFLRNTGEAAAELLGAKTESEAPIQNVLAPYPSEHPATLTLKNGETVTIRPFTPEDAEAKQQFVRNLSPQARYTRFMTHTNELPIPTLARFSKLDYHSEAAWTARNSDDLIVAISRFSRINRNECEFGITLAENVRGKGLAAEMMKLIIQSATQQGYRVMSAQILKSNTPMLKLAEKSGFTITPSEEDNTLCQARLNLTTPQNSNKNK</sequence>
<evidence type="ECO:0000256" key="1">
    <source>
        <dbReference type="ARBA" id="ARBA00022598"/>
    </source>
</evidence>
<dbReference type="Pfam" id="PF13302">
    <property type="entry name" value="Acetyltransf_3"/>
    <property type="match status" value="1"/>
</dbReference>
<keyword evidence="1" id="KW-0436">Ligase</keyword>
<dbReference type="PANTHER" id="PTHR43334:SF1">
    <property type="entry name" value="3-HYDROXYPROPIONATE--COA LIGASE [ADP-FORMING]"/>
    <property type="match status" value="1"/>
</dbReference>
<dbReference type="EMBL" id="CP094242">
    <property type="protein sequence ID" value="UNV87868.1"/>
    <property type="molecule type" value="Genomic_DNA"/>
</dbReference>
<dbReference type="Gene3D" id="3.40.50.720">
    <property type="entry name" value="NAD(P)-binding Rossmann-like Domain"/>
    <property type="match status" value="1"/>
</dbReference>
<dbReference type="Pfam" id="PF13380">
    <property type="entry name" value="CoA_binding_2"/>
    <property type="match status" value="1"/>
</dbReference>
<dbReference type="GO" id="GO:0016747">
    <property type="term" value="F:acyltransferase activity, transferring groups other than amino-acyl groups"/>
    <property type="evidence" value="ECO:0007669"/>
    <property type="project" value="InterPro"/>
</dbReference>
<organism evidence="5 7">
    <name type="scientific">Morococcus cerebrosus</name>
    <dbReference type="NCBI Taxonomy" id="1056807"/>
    <lineage>
        <taxon>Bacteria</taxon>
        <taxon>Pseudomonadati</taxon>
        <taxon>Pseudomonadota</taxon>
        <taxon>Betaproteobacteria</taxon>
        <taxon>Neisseriales</taxon>
        <taxon>Neisseriaceae</taxon>
        <taxon>Morococcus</taxon>
    </lineage>
</organism>
<evidence type="ECO:0000313" key="7">
    <source>
        <dbReference type="Proteomes" id="UP000031390"/>
    </source>
</evidence>
<evidence type="ECO:0000259" key="4">
    <source>
        <dbReference type="PROSITE" id="PS51186"/>
    </source>
</evidence>
<accession>A0A0C1EBU1</accession>
<dbReference type="GO" id="GO:0005524">
    <property type="term" value="F:ATP binding"/>
    <property type="evidence" value="ECO:0007669"/>
    <property type="project" value="UniProtKB-KW"/>
</dbReference>
<evidence type="ECO:0000313" key="8">
    <source>
        <dbReference type="Proteomes" id="UP000829504"/>
    </source>
</evidence>
<dbReference type="PATRIC" id="fig|1056807.3.peg.856"/>
<evidence type="ECO:0000256" key="2">
    <source>
        <dbReference type="ARBA" id="ARBA00022741"/>
    </source>
</evidence>
<keyword evidence="6" id="KW-0012">Acyltransferase</keyword>
<dbReference type="InterPro" id="IPR003781">
    <property type="entry name" value="CoA-bd"/>
</dbReference>
<reference evidence="5 7" key="1">
    <citation type="submission" date="2014-12" db="EMBL/GenBank/DDBJ databases">
        <title>Genome sequence of Morococcus cerebrosus.</title>
        <authorList>
            <person name="Shin S.-K."/>
            <person name="Yi H."/>
        </authorList>
    </citation>
    <scope>NUCLEOTIDE SEQUENCE [LARGE SCALE GENOMIC DNA]</scope>
    <source>
        <strain evidence="5 7">CIP 81.93</strain>
    </source>
</reference>
<evidence type="ECO:0000313" key="5">
    <source>
        <dbReference type="EMBL" id="KIC09549.1"/>
    </source>
</evidence>
<dbReference type="InterPro" id="IPR016102">
    <property type="entry name" value="Succinyl-CoA_synth-like"/>
</dbReference>
<name>A0A0C1EBU1_9NEIS</name>
<protein>
    <submittedName>
        <fullName evidence="5">CoA-binding protein</fullName>
    </submittedName>
    <submittedName>
        <fullName evidence="6">GNAT family N-acetyltransferase</fullName>
        <ecNumber evidence="6">2.3.1.-</ecNumber>
    </submittedName>
</protein>
<dbReference type="InterPro" id="IPR051538">
    <property type="entry name" value="Acyl-CoA_Synth/Transferase"/>
</dbReference>
<reference evidence="6 8" key="2">
    <citation type="submission" date="2022-03" db="EMBL/GenBank/DDBJ databases">
        <title>Genome sequencing of Morococcus cerebrosus.</title>
        <authorList>
            <person name="Baek M.-G."/>
            <person name="Yi H."/>
        </authorList>
    </citation>
    <scope>NUCLEOTIDE SEQUENCE [LARGE SCALE GENOMIC DNA]</scope>
    <source>
        <strain evidence="6 8">CIP 81.93</strain>
    </source>
</reference>
<dbReference type="SMART" id="SM00881">
    <property type="entry name" value="CoA_binding"/>
    <property type="match status" value="1"/>
</dbReference>
<keyword evidence="3" id="KW-0067">ATP-binding</keyword>
<dbReference type="SUPFAM" id="SSF52210">
    <property type="entry name" value="Succinyl-CoA synthetase domains"/>
    <property type="match status" value="1"/>
</dbReference>
<dbReference type="AlphaFoldDB" id="A0A0C1EBU1"/>
<dbReference type="SUPFAM" id="SSF51735">
    <property type="entry name" value="NAD(P)-binding Rossmann-fold domains"/>
    <property type="match status" value="1"/>
</dbReference>
<dbReference type="RefSeq" id="WP_039406552.1">
    <property type="nucleotide sequence ID" value="NZ_CP094242.1"/>
</dbReference>
<dbReference type="PROSITE" id="PS51186">
    <property type="entry name" value="GNAT"/>
    <property type="match status" value="1"/>
</dbReference>
<gene>
    <name evidence="5" type="ORF">MCC93_08880</name>
    <name evidence="6" type="ORF">MON37_02680</name>
</gene>
<dbReference type="EMBL" id="JUFZ01000035">
    <property type="protein sequence ID" value="KIC09549.1"/>
    <property type="molecule type" value="Genomic_DNA"/>
</dbReference>